<dbReference type="Proteomes" id="UP000631312">
    <property type="component" value="Unassembled WGS sequence"/>
</dbReference>
<evidence type="ECO:0000313" key="3">
    <source>
        <dbReference type="EMBL" id="MBB4753810.1"/>
    </source>
</evidence>
<proteinExistence type="predicted"/>
<reference evidence="2 5" key="2">
    <citation type="submission" date="2021-01" db="EMBL/GenBank/DDBJ databases">
        <title>Whole genome shotgun sequence of Actinoplanes lobatus NBRC 12513.</title>
        <authorList>
            <person name="Komaki H."/>
            <person name="Tamura T."/>
        </authorList>
    </citation>
    <scope>NUCLEOTIDE SEQUENCE [LARGE SCALE GENOMIC DNA]</scope>
    <source>
        <strain evidence="2 5">NBRC 12513</strain>
    </source>
</reference>
<evidence type="ECO:0000256" key="1">
    <source>
        <dbReference type="SAM" id="MobiDB-lite"/>
    </source>
</evidence>
<reference evidence="3 4" key="1">
    <citation type="submission" date="2020-08" db="EMBL/GenBank/DDBJ databases">
        <title>Sequencing the genomes of 1000 actinobacteria strains.</title>
        <authorList>
            <person name="Klenk H.-P."/>
        </authorList>
    </citation>
    <scope>NUCLEOTIDE SEQUENCE [LARGE SCALE GENOMIC DNA]</scope>
    <source>
        <strain evidence="3 4">DSM 43150</strain>
    </source>
</reference>
<gene>
    <name evidence="2" type="ORF">Alo02nite_49350</name>
    <name evidence="3" type="ORF">BJ964_007971</name>
</gene>
<evidence type="ECO:0000313" key="5">
    <source>
        <dbReference type="Proteomes" id="UP000631312"/>
    </source>
</evidence>
<accession>A0A7W7ML65</accession>
<feature type="region of interest" description="Disordered" evidence="1">
    <location>
        <begin position="1"/>
        <end position="26"/>
    </location>
</feature>
<evidence type="ECO:0000313" key="4">
    <source>
        <dbReference type="Proteomes" id="UP000590511"/>
    </source>
</evidence>
<dbReference type="EMBL" id="BOMP01000083">
    <property type="protein sequence ID" value="GIE42037.1"/>
    <property type="molecule type" value="Genomic_DNA"/>
</dbReference>
<dbReference type="Proteomes" id="UP000590511">
    <property type="component" value="Unassembled WGS sequence"/>
</dbReference>
<keyword evidence="5" id="KW-1185">Reference proteome</keyword>
<dbReference type="RefSeq" id="WP_188125464.1">
    <property type="nucleotide sequence ID" value="NZ_BOMP01000083.1"/>
</dbReference>
<dbReference type="EMBL" id="JACHNC010000001">
    <property type="protein sequence ID" value="MBB4753810.1"/>
    <property type="molecule type" value="Genomic_DNA"/>
</dbReference>
<evidence type="ECO:0000313" key="2">
    <source>
        <dbReference type="EMBL" id="GIE42037.1"/>
    </source>
</evidence>
<comment type="caution">
    <text evidence="3">The sequence shown here is derived from an EMBL/GenBank/DDBJ whole genome shotgun (WGS) entry which is preliminary data.</text>
</comment>
<organism evidence="3 4">
    <name type="scientific">Actinoplanes lobatus</name>
    <dbReference type="NCBI Taxonomy" id="113568"/>
    <lineage>
        <taxon>Bacteria</taxon>
        <taxon>Bacillati</taxon>
        <taxon>Actinomycetota</taxon>
        <taxon>Actinomycetes</taxon>
        <taxon>Micromonosporales</taxon>
        <taxon>Micromonosporaceae</taxon>
        <taxon>Actinoplanes</taxon>
    </lineage>
</organism>
<sequence length="46" mass="4646">MGRQAPHTVTRIGGGRFLGVGPKHGPRGAPLVLDDAELLVGTGAGR</sequence>
<protein>
    <submittedName>
        <fullName evidence="3">Uncharacterized protein</fullName>
    </submittedName>
</protein>
<dbReference type="AlphaFoldDB" id="A0A7W7ML65"/>
<name>A0A7W7ML65_9ACTN</name>